<accession>A0A8S9YW92</accession>
<evidence type="ECO:0000313" key="1">
    <source>
        <dbReference type="EMBL" id="KAF7259365.1"/>
    </source>
</evidence>
<protein>
    <submittedName>
        <fullName evidence="1">Uncharacterized protein</fullName>
    </submittedName>
</protein>
<dbReference type="EMBL" id="JTDE01001234">
    <property type="protein sequence ID" value="KAF7259365.1"/>
    <property type="molecule type" value="Genomic_DNA"/>
</dbReference>
<proteinExistence type="predicted"/>
<organism evidence="1 2">
    <name type="scientific">Paragonimus skrjabini miyazakii</name>
    <dbReference type="NCBI Taxonomy" id="59628"/>
    <lineage>
        <taxon>Eukaryota</taxon>
        <taxon>Metazoa</taxon>
        <taxon>Spiralia</taxon>
        <taxon>Lophotrochozoa</taxon>
        <taxon>Platyhelminthes</taxon>
        <taxon>Trematoda</taxon>
        <taxon>Digenea</taxon>
        <taxon>Plagiorchiida</taxon>
        <taxon>Troglotremata</taxon>
        <taxon>Troglotrematidae</taxon>
        <taxon>Paragonimus</taxon>
    </lineage>
</organism>
<dbReference type="Proteomes" id="UP000822476">
    <property type="component" value="Unassembled WGS sequence"/>
</dbReference>
<gene>
    <name evidence="1" type="ORF">EG68_03147</name>
</gene>
<dbReference type="AlphaFoldDB" id="A0A8S9YW92"/>
<evidence type="ECO:0000313" key="2">
    <source>
        <dbReference type="Proteomes" id="UP000822476"/>
    </source>
</evidence>
<sequence>MDTVEDLQLLKAEWEDLTLSNTLTNYLKLIRGDSVGTSTRSILGMHMTDELANGINWSGVNNELSLASTPLTNFIIGKPVSN</sequence>
<keyword evidence="2" id="KW-1185">Reference proteome</keyword>
<reference evidence="1" key="1">
    <citation type="submission" date="2019-07" db="EMBL/GenBank/DDBJ databases">
        <title>Annotation for the trematode Paragonimus miyazaki's.</title>
        <authorList>
            <person name="Choi Y.-J."/>
        </authorList>
    </citation>
    <scope>NUCLEOTIDE SEQUENCE</scope>
    <source>
        <strain evidence="1">Japan</strain>
    </source>
</reference>
<comment type="caution">
    <text evidence="1">The sequence shown here is derived from an EMBL/GenBank/DDBJ whole genome shotgun (WGS) entry which is preliminary data.</text>
</comment>
<dbReference type="OrthoDB" id="6159834at2759"/>
<name>A0A8S9YW92_9TREM</name>